<keyword evidence="3" id="KW-1185">Reference proteome</keyword>
<dbReference type="EMBL" id="BQKY01000011">
    <property type="protein sequence ID" value="GJN92450.1"/>
    <property type="molecule type" value="Genomic_DNA"/>
</dbReference>
<dbReference type="Proteomes" id="UP001342314">
    <property type="component" value="Unassembled WGS sequence"/>
</dbReference>
<protein>
    <submittedName>
        <fullName evidence="2">Uncharacterized protein</fullName>
    </submittedName>
</protein>
<proteinExistence type="predicted"/>
<evidence type="ECO:0000313" key="2">
    <source>
        <dbReference type="EMBL" id="GJN92450.1"/>
    </source>
</evidence>
<name>A0AAV5GIH4_9BASI</name>
<feature type="region of interest" description="Disordered" evidence="1">
    <location>
        <begin position="144"/>
        <end position="208"/>
    </location>
</feature>
<gene>
    <name evidence="2" type="ORF">Rhopal_005480-T1</name>
</gene>
<reference evidence="2 3" key="1">
    <citation type="submission" date="2021-12" db="EMBL/GenBank/DDBJ databases">
        <title>High titer production of polyol ester of fatty acids by Rhodotorula paludigena BS15 towards product separation-free biomass refinery.</title>
        <authorList>
            <person name="Mano J."/>
            <person name="Ono H."/>
            <person name="Tanaka T."/>
            <person name="Naito K."/>
            <person name="Sushida H."/>
            <person name="Ike M."/>
            <person name="Tokuyasu K."/>
            <person name="Kitaoka M."/>
        </authorList>
    </citation>
    <scope>NUCLEOTIDE SEQUENCE [LARGE SCALE GENOMIC DNA]</scope>
    <source>
        <strain evidence="2 3">BS15</strain>
    </source>
</reference>
<evidence type="ECO:0000313" key="3">
    <source>
        <dbReference type="Proteomes" id="UP001342314"/>
    </source>
</evidence>
<dbReference type="AlphaFoldDB" id="A0AAV5GIH4"/>
<sequence length="208" mass="21379">MSNAHRWQRPKPIPVGATTSLSLEQQQILAAVPRWKKAWVRPSNLRPGQNPNYKICKWVIDTDMAKSEGTEEEMQAALQEVTAGNVPLPESASAAAAATADSTAPTSLFPSAVGTPAEGTPAPPAAAAPPAAVPAAALAASGNPIAQVQHADPAKPPQGTAPDGTEPSVAEAVKPLEDVPMEGVIGTGGEVKQEHRSLVGEDQAQTGR</sequence>
<evidence type="ECO:0000256" key="1">
    <source>
        <dbReference type="SAM" id="MobiDB-lite"/>
    </source>
</evidence>
<organism evidence="2 3">
    <name type="scientific">Rhodotorula paludigena</name>
    <dbReference type="NCBI Taxonomy" id="86838"/>
    <lineage>
        <taxon>Eukaryota</taxon>
        <taxon>Fungi</taxon>
        <taxon>Dikarya</taxon>
        <taxon>Basidiomycota</taxon>
        <taxon>Pucciniomycotina</taxon>
        <taxon>Microbotryomycetes</taxon>
        <taxon>Sporidiobolales</taxon>
        <taxon>Sporidiobolaceae</taxon>
        <taxon>Rhodotorula</taxon>
    </lineage>
</organism>
<accession>A0AAV5GIH4</accession>
<feature type="region of interest" description="Disordered" evidence="1">
    <location>
        <begin position="107"/>
        <end position="128"/>
    </location>
</feature>
<feature type="compositionally biased region" description="Low complexity" evidence="1">
    <location>
        <begin position="107"/>
        <end position="120"/>
    </location>
</feature>
<comment type="caution">
    <text evidence="2">The sequence shown here is derived from an EMBL/GenBank/DDBJ whole genome shotgun (WGS) entry which is preliminary data.</text>
</comment>